<gene>
    <name evidence="1" type="ORF">A7985_14760</name>
</gene>
<evidence type="ECO:0000313" key="2">
    <source>
        <dbReference type="Proteomes" id="UP000093366"/>
    </source>
</evidence>
<dbReference type="PROSITE" id="PS51257">
    <property type="entry name" value="PROKAR_LIPOPROTEIN"/>
    <property type="match status" value="1"/>
</dbReference>
<dbReference type="RefSeq" id="WP_065791222.1">
    <property type="nucleotide sequence ID" value="NZ_MAUJ01000004.1"/>
</dbReference>
<protein>
    <recommendedName>
        <fullName evidence="3">CBM11 domain-containing protein</fullName>
    </recommendedName>
</protein>
<reference evidence="2" key="1">
    <citation type="submission" date="2016-07" db="EMBL/GenBank/DDBJ databases">
        <authorList>
            <person name="Florea S."/>
            <person name="Webb J.S."/>
            <person name="Jaromczyk J."/>
            <person name="Schardl C.L."/>
        </authorList>
    </citation>
    <scope>NUCLEOTIDE SEQUENCE [LARGE SCALE GENOMIC DNA]</scope>
    <source>
        <strain evidence="2">IPB1</strain>
    </source>
</reference>
<proteinExistence type="predicted"/>
<evidence type="ECO:0000313" key="1">
    <source>
        <dbReference type="EMBL" id="OCQ21041.1"/>
    </source>
</evidence>
<dbReference type="EMBL" id="MAUJ01000004">
    <property type="protein sequence ID" value="OCQ21041.1"/>
    <property type="molecule type" value="Genomic_DNA"/>
</dbReference>
<evidence type="ECO:0008006" key="3">
    <source>
        <dbReference type="Google" id="ProtNLM"/>
    </source>
</evidence>
<dbReference type="OrthoDB" id="6294568at2"/>
<accession>A0A1C0TQ41</accession>
<dbReference type="Proteomes" id="UP000093366">
    <property type="component" value="Unassembled WGS sequence"/>
</dbReference>
<organism evidence="1 2">
    <name type="scientific">Pseudoalteromonas luteoviolacea</name>
    <dbReference type="NCBI Taxonomy" id="43657"/>
    <lineage>
        <taxon>Bacteria</taxon>
        <taxon>Pseudomonadati</taxon>
        <taxon>Pseudomonadota</taxon>
        <taxon>Gammaproteobacteria</taxon>
        <taxon>Alteromonadales</taxon>
        <taxon>Pseudoalteromonadaceae</taxon>
        <taxon>Pseudoalteromonas</taxon>
    </lineage>
</organism>
<comment type="caution">
    <text evidence="1">The sequence shown here is derived from an EMBL/GenBank/DDBJ whole genome shotgun (WGS) entry which is preliminary data.</text>
</comment>
<dbReference type="AlphaFoldDB" id="A0A1C0TQ41"/>
<sequence length="184" mass="20291">MRSISICGLFVLMGCANTNLDQAFVEDNWRYATDPHGSIVILKEPLVQANRVKIGFDRVPRVDKANNSWVELIYDIPAGDLSAVSGIAITYESDRPLVIKLSQKEYGGEGDKSYAHYQAILPVAATPTSKRVDIASFARPDWTPEWSQDKGIVKTSVSALYFVPDLTDKAGGKAQMTIHKLALY</sequence>
<name>A0A1C0TQ41_9GAMM</name>